<comment type="cofactor">
    <cofactor evidence="1">
        <name>FAD</name>
        <dbReference type="ChEBI" id="CHEBI:57692"/>
    </cofactor>
</comment>
<evidence type="ECO:0000256" key="1">
    <source>
        <dbReference type="ARBA" id="ARBA00001974"/>
    </source>
</evidence>
<dbReference type="GO" id="GO:0016491">
    <property type="term" value="F:oxidoreductase activity"/>
    <property type="evidence" value="ECO:0007669"/>
    <property type="project" value="UniProtKB-KW"/>
</dbReference>
<evidence type="ECO:0000256" key="4">
    <source>
        <dbReference type="ARBA" id="ARBA00022827"/>
    </source>
</evidence>
<evidence type="ECO:0000256" key="3">
    <source>
        <dbReference type="ARBA" id="ARBA00022630"/>
    </source>
</evidence>
<organism evidence="7 8">
    <name type="scientific">Odinarchaeota yellowstonii (strain LCB_4)</name>
    <dbReference type="NCBI Taxonomy" id="1841599"/>
    <lineage>
        <taxon>Archaea</taxon>
        <taxon>Promethearchaeati</taxon>
        <taxon>Candidatus Odinarchaeota</taxon>
        <taxon>Candidatus Odinarchaeia</taxon>
        <taxon>Candidatus Odinarchaeales</taxon>
        <taxon>Candidatus Odinarchaeaceae</taxon>
        <taxon>Candidatus Odinarchaeum</taxon>
    </lineage>
</organism>
<dbReference type="Gene3D" id="3.30.70.2740">
    <property type="match status" value="1"/>
</dbReference>
<dbReference type="InterPro" id="IPR036318">
    <property type="entry name" value="FAD-bd_PCMH-like_sf"/>
</dbReference>
<dbReference type="GO" id="GO:0071949">
    <property type="term" value="F:FAD binding"/>
    <property type="evidence" value="ECO:0007669"/>
    <property type="project" value="InterPro"/>
</dbReference>
<dbReference type="AlphaFoldDB" id="A0AAF0D1M9"/>
<dbReference type="PROSITE" id="PS51387">
    <property type="entry name" value="FAD_PCMH"/>
    <property type="match status" value="1"/>
</dbReference>
<dbReference type="InterPro" id="IPR004113">
    <property type="entry name" value="FAD-bd_oxidored_4_C"/>
</dbReference>
<evidence type="ECO:0000256" key="5">
    <source>
        <dbReference type="ARBA" id="ARBA00023002"/>
    </source>
</evidence>
<evidence type="ECO:0000313" key="7">
    <source>
        <dbReference type="EMBL" id="WEU39933.1"/>
    </source>
</evidence>
<dbReference type="KEGG" id="oyw:OdinLCB4_005545"/>
<dbReference type="InterPro" id="IPR016166">
    <property type="entry name" value="FAD-bd_PCMH"/>
</dbReference>
<dbReference type="Gene3D" id="3.30.465.10">
    <property type="match status" value="1"/>
</dbReference>
<dbReference type="InterPro" id="IPR016169">
    <property type="entry name" value="FAD-bd_PCMH_sub2"/>
</dbReference>
<keyword evidence="4" id="KW-0274">FAD</keyword>
<gene>
    <name evidence="7" type="ORF">OdinLCB4_005545</name>
</gene>
<evidence type="ECO:0000259" key="6">
    <source>
        <dbReference type="PROSITE" id="PS51387"/>
    </source>
</evidence>
<keyword evidence="3" id="KW-0285">Flavoprotein</keyword>
<dbReference type="PANTHER" id="PTHR42934">
    <property type="entry name" value="GLYCOLATE OXIDASE SUBUNIT GLCD"/>
    <property type="match status" value="1"/>
</dbReference>
<dbReference type="PANTHER" id="PTHR42934:SF1">
    <property type="entry name" value="GLYCOLATE OXIDASE SUBUNIT GLCD"/>
    <property type="match status" value="1"/>
</dbReference>
<dbReference type="FunFam" id="3.30.70.2740:FF:000001">
    <property type="entry name" value="D-lactate dehydrogenase mitochondrial"/>
    <property type="match status" value="1"/>
</dbReference>
<evidence type="ECO:0000256" key="2">
    <source>
        <dbReference type="ARBA" id="ARBA00008000"/>
    </source>
</evidence>
<dbReference type="InterPro" id="IPR016164">
    <property type="entry name" value="FAD-linked_Oxase-like_C"/>
</dbReference>
<evidence type="ECO:0000313" key="8">
    <source>
        <dbReference type="Proteomes" id="UP000186851"/>
    </source>
</evidence>
<reference evidence="7" key="2">
    <citation type="journal article" date="2022" name="Nat. Microbiol.">
        <title>A closed Candidatus Odinarchaeum chromosome exposes Asgard archaeal viruses.</title>
        <authorList>
            <person name="Tamarit D."/>
            <person name="Caceres E.F."/>
            <person name="Krupovic M."/>
            <person name="Nijland R."/>
            <person name="Eme L."/>
            <person name="Robinson N.P."/>
            <person name="Ettema T.J.G."/>
        </authorList>
    </citation>
    <scope>NUCLEOTIDE SEQUENCE</scope>
    <source>
        <strain evidence="7">LCB_4</strain>
    </source>
</reference>
<keyword evidence="5" id="KW-0560">Oxidoreductase</keyword>
<dbReference type="InterPro" id="IPR016171">
    <property type="entry name" value="Vanillyl_alc_oxidase_C-sub2"/>
</dbReference>
<dbReference type="SUPFAM" id="SSF55103">
    <property type="entry name" value="FAD-linked oxidases, C-terminal domain"/>
    <property type="match status" value="1"/>
</dbReference>
<protein>
    <submittedName>
        <fullName evidence="7">FAD-binding protein</fullName>
    </submittedName>
</protein>
<reference evidence="7" key="1">
    <citation type="journal article" date="2017" name="Nature">
        <title>Asgard archaea illuminate the origin of eukaryotic cellular complexity.</title>
        <authorList>
            <person name="Zaremba-Niedzwiedzka K."/>
            <person name="Caceres E.F."/>
            <person name="Saw J.H."/>
            <person name="Backstrom D."/>
            <person name="Juzokaite L."/>
            <person name="Vancaester E."/>
            <person name="Seitz K.W."/>
            <person name="Anantharaman K."/>
            <person name="Starnawski P."/>
            <person name="Kjeldsen K.U."/>
            <person name="Scott M.B."/>
            <person name="Nunoura T."/>
            <person name="Banfield J.F."/>
            <person name="Schramm A."/>
            <person name="Baker B.J."/>
            <person name="Spang A."/>
            <person name="Ettema T.J.G."/>
        </authorList>
    </citation>
    <scope>NUCLEOTIDE SEQUENCE</scope>
    <source>
        <strain evidence="7">LCB_4</strain>
    </source>
</reference>
<sequence length="459" mass="50425">MTLSLDVKKIEHIVGSENILTDTVDLVVYSSDATPIKSRPNIVIFPTTTQQVSDIMKYASANRIPVVPRGAGSSLSGGPVAIKGGIILDFTKMNKILNVDTDNFEVLVEPGVVYKTLEKKLKPLGLFFPPDPSSQDWCTIGGMIAENAGGMRAVKYGVTRDWVMGLEVVLSNGDVAWFGSSTYKFASGYEMHRLIVGSEGTLAIITKALLKVTTLPEARLTAIAYFKTLEDAGKCVYETIRRGLQPSGAEIMDRLTMDAVSKFTGIKFPECGAVVVNELDGDQDSVKKRLKILEEIYKHNNAISYAIAKDEHEAEKIFESRHAAYSALSTYKPTTELEDVTVPISKVPEMFKRIEEISKKYGIMIATFGHMGDGNLHPNILYDEKIPEEKEKAELVKEEIFRAALDLKGTITGEHGVGCTKIKFFGIEHSSCSVNAQKAVKKALDPYNILNPGKIFGEM</sequence>
<dbReference type="Proteomes" id="UP000186851">
    <property type="component" value="Chromosome"/>
</dbReference>
<dbReference type="EMBL" id="CP091871">
    <property type="protein sequence ID" value="WEU39933.1"/>
    <property type="molecule type" value="Genomic_DNA"/>
</dbReference>
<dbReference type="Pfam" id="PF02913">
    <property type="entry name" value="FAD-oxidase_C"/>
    <property type="match status" value="1"/>
</dbReference>
<dbReference type="InterPro" id="IPR051914">
    <property type="entry name" value="FAD-linked_OxidoTrans_Type4"/>
</dbReference>
<feature type="domain" description="FAD-binding PCMH-type" evidence="6">
    <location>
        <begin position="36"/>
        <end position="215"/>
    </location>
</feature>
<dbReference type="SUPFAM" id="SSF56176">
    <property type="entry name" value="FAD-binding/transporter-associated domain-like"/>
    <property type="match status" value="1"/>
</dbReference>
<comment type="similarity">
    <text evidence="2">Belongs to the FAD-binding oxidoreductase/transferase type 4 family.</text>
</comment>
<name>A0AAF0D1M9_ODILC</name>
<dbReference type="FunFam" id="1.10.45.10:FF:000001">
    <property type="entry name" value="D-lactate dehydrogenase mitochondrial"/>
    <property type="match status" value="1"/>
</dbReference>
<dbReference type="Pfam" id="PF01565">
    <property type="entry name" value="FAD_binding_4"/>
    <property type="match status" value="1"/>
</dbReference>
<proteinExistence type="inferred from homology"/>
<accession>A0AAF0D1M9</accession>
<dbReference type="InterPro" id="IPR006094">
    <property type="entry name" value="Oxid_FAD_bind_N"/>
</dbReference>
<dbReference type="Gene3D" id="1.10.45.10">
    <property type="entry name" value="Vanillyl-alcohol Oxidase, Chain A, domain 4"/>
    <property type="match status" value="1"/>
</dbReference>